<feature type="transmembrane region" description="Helical" evidence="1">
    <location>
        <begin position="159"/>
        <end position="185"/>
    </location>
</feature>
<dbReference type="Proteomes" id="UP000030816">
    <property type="component" value="Unassembled WGS sequence"/>
</dbReference>
<evidence type="ECO:0000313" key="2">
    <source>
        <dbReference type="EMBL" id="KHN94811.1"/>
    </source>
</evidence>
<dbReference type="AlphaFoldDB" id="A0A0B2WFT9"/>
<keyword evidence="1" id="KW-0472">Membrane</keyword>
<dbReference type="HOGENOM" id="CLU_099515_1_0_1"/>
<reference evidence="2 3" key="1">
    <citation type="journal article" date="2014" name="Proc. Natl. Acad. Sci. U.S.A.">
        <title>Trajectory and genomic determinants of fungal-pathogen speciation and host adaptation.</title>
        <authorList>
            <person name="Hu X."/>
            <person name="Xiao G."/>
            <person name="Zheng P."/>
            <person name="Shang Y."/>
            <person name="Su Y."/>
            <person name="Zhang X."/>
            <person name="Liu X."/>
            <person name="Zhan S."/>
            <person name="St Leger R.J."/>
            <person name="Wang C."/>
        </authorList>
    </citation>
    <scope>NUCLEOTIDE SEQUENCE [LARGE SCALE GENOMIC DNA]</scope>
    <source>
        <strain evidence="2 3">ARSEF 1941</strain>
    </source>
</reference>
<organism evidence="2 3">
    <name type="scientific">Metarhizium album (strain ARSEF 1941)</name>
    <dbReference type="NCBI Taxonomy" id="1081103"/>
    <lineage>
        <taxon>Eukaryota</taxon>
        <taxon>Fungi</taxon>
        <taxon>Dikarya</taxon>
        <taxon>Ascomycota</taxon>
        <taxon>Pezizomycotina</taxon>
        <taxon>Sordariomycetes</taxon>
        <taxon>Hypocreomycetidae</taxon>
        <taxon>Hypocreales</taxon>
        <taxon>Clavicipitaceae</taxon>
        <taxon>Metarhizium</taxon>
    </lineage>
</organism>
<dbReference type="RefSeq" id="XP_040675877.1">
    <property type="nucleotide sequence ID" value="XM_040826205.1"/>
</dbReference>
<gene>
    <name evidence="2" type="ORF">MAM_07407</name>
</gene>
<dbReference type="EMBL" id="AZHE01000030">
    <property type="protein sequence ID" value="KHN94811.1"/>
    <property type="molecule type" value="Genomic_DNA"/>
</dbReference>
<dbReference type="GeneID" id="63741862"/>
<evidence type="ECO:0000256" key="1">
    <source>
        <dbReference type="SAM" id="Phobius"/>
    </source>
</evidence>
<comment type="caution">
    <text evidence="2">The sequence shown here is derived from an EMBL/GenBank/DDBJ whole genome shotgun (WGS) entry which is preliminary data.</text>
</comment>
<proteinExistence type="predicted"/>
<name>A0A0B2WFT9_METAS</name>
<keyword evidence="1" id="KW-1133">Transmembrane helix</keyword>
<keyword evidence="3" id="KW-1185">Reference proteome</keyword>
<feature type="transmembrane region" description="Helical" evidence="1">
    <location>
        <begin position="118"/>
        <end position="139"/>
    </location>
</feature>
<dbReference type="STRING" id="1081103.A0A0B2WFT9"/>
<accession>A0A0B2WFT9</accession>
<keyword evidence="1" id="KW-0812">Transmembrane</keyword>
<protein>
    <submittedName>
        <fullName evidence="2">Uncharacterized protein</fullName>
    </submittedName>
</protein>
<evidence type="ECO:0000313" key="3">
    <source>
        <dbReference type="Proteomes" id="UP000030816"/>
    </source>
</evidence>
<sequence>MAARADAPTAPTAPSQRKSVVAHLQDWGVSWATTSMPSALRITTSPSPQRMRVAWTCMGVLSNEAQLLHGGTASPLCPAANVIRLQETVAATSPPRGDELSFPALFCRNTPQQRLTNSFSVASSLPPALLATLVTALHARPLQKLPLLLFTPPLLFSSYLNLSGYTTGSAGLAAAWSGLYALLALRRRQPLRSKFSARGLVRGTAVGLGAANAIAGGWVYFGGDFARDEQERIRRNRWGPKDED</sequence>
<dbReference type="OrthoDB" id="4868994at2759"/>